<feature type="region of interest" description="Disordered" evidence="1">
    <location>
        <begin position="398"/>
        <end position="442"/>
    </location>
</feature>
<feature type="compositionally biased region" description="Basic and acidic residues" evidence="1">
    <location>
        <begin position="230"/>
        <end position="245"/>
    </location>
</feature>
<feature type="compositionally biased region" description="Acidic residues" evidence="1">
    <location>
        <begin position="602"/>
        <end position="611"/>
    </location>
</feature>
<feature type="compositionally biased region" description="Polar residues" evidence="1">
    <location>
        <begin position="209"/>
        <end position="229"/>
    </location>
</feature>
<feature type="region of interest" description="Disordered" evidence="1">
    <location>
        <begin position="208"/>
        <end position="287"/>
    </location>
</feature>
<keyword evidence="3" id="KW-1185">Reference proteome</keyword>
<feature type="non-terminal residue" evidence="2">
    <location>
        <position position="848"/>
    </location>
</feature>
<feature type="region of interest" description="Disordered" evidence="1">
    <location>
        <begin position="791"/>
        <end position="848"/>
    </location>
</feature>
<feature type="compositionally biased region" description="Polar residues" evidence="1">
    <location>
        <begin position="503"/>
        <end position="512"/>
    </location>
</feature>
<dbReference type="EMBL" id="RQTK01000790">
    <property type="protein sequence ID" value="RUS74891.1"/>
    <property type="molecule type" value="Genomic_DNA"/>
</dbReference>
<gene>
    <name evidence="2" type="ORF">EGW08_017356</name>
</gene>
<feature type="compositionally biased region" description="Low complexity" evidence="1">
    <location>
        <begin position="613"/>
        <end position="627"/>
    </location>
</feature>
<feature type="compositionally biased region" description="Low complexity" evidence="1">
    <location>
        <begin position="526"/>
        <end position="544"/>
    </location>
</feature>
<feature type="compositionally biased region" description="Basic residues" evidence="1">
    <location>
        <begin position="736"/>
        <end position="748"/>
    </location>
</feature>
<comment type="caution">
    <text evidence="2">The sequence shown here is derived from an EMBL/GenBank/DDBJ whole genome shotgun (WGS) entry which is preliminary data.</text>
</comment>
<name>A0A433T027_ELYCH</name>
<dbReference type="AlphaFoldDB" id="A0A433T027"/>
<feature type="compositionally biased region" description="Polar residues" evidence="1">
    <location>
        <begin position="791"/>
        <end position="800"/>
    </location>
</feature>
<accession>A0A433T027</accession>
<sequence length="848" mass="92958">MTEEATKSEGIDTLGVAGSNSCLLSQSILQTNKSPTIRSPKSSCTNMASSYSSGIILPTALAATLNVKQKSISPVENQKLEVVTHRNNTKQYLKSAKDIQRQLTDDEDGSEDYEEDEVLMMNKPKRKCFSHETETIKPVIYKASNNFCNQEHTLGSNDEGDIEMLGETQALDVLETETQDVESKTLQGTNSEGNKKLISMSHKLPETIPETQNEGTGVSQKQVASLSHENTTHLAREASKKDQNTKKLSIGDTKSVKIDKIRLEEESKQTETEESENNNFPGINDDVCDPSPCSKPTKVNCIPDSEINIVSVEAVRTKRTRRGLAAKLPNSDEAQSLILSAGAQEAIRRSVEETKSRLELEALSDAGDKTLSEPISEVIDLDVETEELMNEQKIDSVEENMHASESRNQTTSPNNVNKKVARKSKQQYAKESTQQKCPPESLTCVGTNAELSRAVLHSKDRTDAEQIDNSMDQVMTDLKACFDKSSDDSSEDELWNRSKRKSATGSALSNSAKKGRAAGEDKFSLKLNSPAKSNPSPLASSPLNGGADKCLPETFDKSLITGIEESPVKSDNGCIEKEWDEDEGLGATVRGKKRLRQQITSDSDDTDDEEQSQSKSSVSSAFSSQTEILSTQQAKALEGDVDKLRKEIAIYEAKLGAQPVLDLEESASNDEEDDDETEEQESVRDTDSALLCKRLPDVFVIDESPLLASEKFKPAEEEKSEDDLFVSPLSPSPPSRKSKVKFPASKRPRLAEPATQVSENFLKQFQSPGGTVRKKKQLDFVQGSLNSFVSRSGNTIQTMSPGGEELKHRPSSPVLSSQRSKLLQGKDPKEAGPGNIEKSSRKICFVTS</sequence>
<feature type="compositionally biased region" description="Polar residues" evidence="1">
    <location>
        <begin position="426"/>
        <end position="436"/>
    </location>
</feature>
<feature type="region of interest" description="Disordered" evidence="1">
    <location>
        <begin position="659"/>
        <end position="688"/>
    </location>
</feature>
<evidence type="ECO:0000313" key="2">
    <source>
        <dbReference type="EMBL" id="RUS74891.1"/>
    </source>
</evidence>
<feature type="compositionally biased region" description="Polar residues" evidence="1">
    <location>
        <begin position="406"/>
        <end position="417"/>
    </location>
</feature>
<feature type="compositionally biased region" description="Basic and acidic residues" evidence="1">
    <location>
        <begin position="254"/>
        <end position="271"/>
    </location>
</feature>
<evidence type="ECO:0000313" key="3">
    <source>
        <dbReference type="Proteomes" id="UP000271974"/>
    </source>
</evidence>
<feature type="region of interest" description="Disordered" evidence="1">
    <location>
        <begin position="712"/>
        <end position="759"/>
    </location>
</feature>
<feature type="compositionally biased region" description="Acidic residues" evidence="1">
    <location>
        <begin position="662"/>
        <end position="680"/>
    </location>
</feature>
<reference evidence="2 3" key="1">
    <citation type="submission" date="2019-01" db="EMBL/GenBank/DDBJ databases">
        <title>A draft genome assembly of the solar-powered sea slug Elysia chlorotica.</title>
        <authorList>
            <person name="Cai H."/>
            <person name="Li Q."/>
            <person name="Fang X."/>
            <person name="Li J."/>
            <person name="Curtis N.E."/>
            <person name="Altenburger A."/>
            <person name="Shibata T."/>
            <person name="Feng M."/>
            <person name="Maeda T."/>
            <person name="Schwartz J.A."/>
            <person name="Shigenobu S."/>
            <person name="Lundholm N."/>
            <person name="Nishiyama T."/>
            <person name="Yang H."/>
            <person name="Hasebe M."/>
            <person name="Li S."/>
            <person name="Pierce S.K."/>
            <person name="Wang J."/>
        </authorList>
    </citation>
    <scope>NUCLEOTIDE SEQUENCE [LARGE SCALE GENOMIC DNA]</scope>
    <source>
        <strain evidence="2">EC2010</strain>
        <tissue evidence="2">Whole organism of an adult</tissue>
    </source>
</reference>
<proteinExistence type="predicted"/>
<dbReference type="Proteomes" id="UP000271974">
    <property type="component" value="Unassembled WGS sequence"/>
</dbReference>
<organism evidence="2 3">
    <name type="scientific">Elysia chlorotica</name>
    <name type="common">Eastern emerald elysia</name>
    <name type="synonym">Sea slug</name>
    <dbReference type="NCBI Taxonomy" id="188477"/>
    <lineage>
        <taxon>Eukaryota</taxon>
        <taxon>Metazoa</taxon>
        <taxon>Spiralia</taxon>
        <taxon>Lophotrochozoa</taxon>
        <taxon>Mollusca</taxon>
        <taxon>Gastropoda</taxon>
        <taxon>Heterobranchia</taxon>
        <taxon>Euthyneura</taxon>
        <taxon>Panpulmonata</taxon>
        <taxon>Sacoglossa</taxon>
        <taxon>Placobranchoidea</taxon>
        <taxon>Plakobranchidae</taxon>
        <taxon>Elysia</taxon>
    </lineage>
</organism>
<evidence type="ECO:0000256" key="1">
    <source>
        <dbReference type="SAM" id="MobiDB-lite"/>
    </source>
</evidence>
<feature type="region of interest" description="Disordered" evidence="1">
    <location>
        <begin position="483"/>
        <end position="627"/>
    </location>
</feature>
<protein>
    <submittedName>
        <fullName evidence="2">Uncharacterized protein</fullName>
    </submittedName>
</protein>